<name>A0A418SJC2_9RHOB</name>
<sequence>MRQLQLWHWLTGAASLSTLIFFAVTGFVLNHPGFLSGRGDTEIREVALPAELRDALAADTTSGTAPLPPPVARWLLKETREPVSTLRGDFSEDEIWIDLPRPGGNGLALIDRAAGTASIEITRHGWLAVAADLHKGRDTGPAWSLVIDALALGALLFALSGLALLFLHARARPATWPVTAGGLALPAILFLLFIHA</sequence>
<dbReference type="InterPro" id="IPR032307">
    <property type="entry name" value="PepSY_TM-like_2"/>
</dbReference>
<evidence type="ECO:0000313" key="2">
    <source>
        <dbReference type="Proteomes" id="UP000283786"/>
    </source>
</evidence>
<dbReference type="PANTHER" id="PTHR40115">
    <property type="entry name" value="INNER MEMBRANE PROTEIN WITH PEPSY TM HELIX"/>
    <property type="match status" value="1"/>
</dbReference>
<dbReference type="Proteomes" id="UP000283786">
    <property type="component" value="Chromosome"/>
</dbReference>
<proteinExistence type="predicted"/>
<protein>
    <recommendedName>
        <fullName evidence="3">PepSY-associated TM helix</fullName>
    </recommendedName>
</protein>
<dbReference type="Pfam" id="PF16357">
    <property type="entry name" value="PepSY_TM_like_2"/>
    <property type="match status" value="1"/>
</dbReference>
<dbReference type="EMBL" id="CP060436">
    <property type="protein sequence ID" value="QPM91845.1"/>
    <property type="molecule type" value="Genomic_DNA"/>
</dbReference>
<gene>
    <name evidence="1" type="ORF">PSAL_031070</name>
</gene>
<evidence type="ECO:0008006" key="3">
    <source>
        <dbReference type="Google" id="ProtNLM"/>
    </source>
</evidence>
<dbReference type="PANTHER" id="PTHR40115:SF1">
    <property type="entry name" value="INNER MEMBRANE PROTEIN WITH PEPSY TM HELIX"/>
    <property type="match status" value="1"/>
</dbReference>
<dbReference type="KEGG" id="palw:PSAL_031070"/>
<keyword evidence="2" id="KW-1185">Reference proteome</keyword>
<evidence type="ECO:0000313" key="1">
    <source>
        <dbReference type="EMBL" id="QPM91845.1"/>
    </source>
</evidence>
<accession>A0A418SJC2</accession>
<reference evidence="1 2" key="1">
    <citation type="submission" date="2020-08" db="EMBL/GenBank/DDBJ databases">
        <title>Genome sequence of Rhodobacteraceae bacterium Lw-13e.</title>
        <authorList>
            <person name="Poehlein A."/>
            <person name="Wolter L."/>
            <person name="Daniel R."/>
            <person name="Brinkhoff T."/>
        </authorList>
    </citation>
    <scope>NUCLEOTIDE SEQUENCE [LARGE SCALE GENOMIC DNA]</scope>
    <source>
        <strain evidence="1 2">Lw-13e</strain>
    </source>
</reference>
<dbReference type="AlphaFoldDB" id="A0A418SJC2"/>
<organism evidence="1 2">
    <name type="scientific">Pseudooceanicola algae</name>
    <dbReference type="NCBI Taxonomy" id="1537215"/>
    <lineage>
        <taxon>Bacteria</taxon>
        <taxon>Pseudomonadati</taxon>
        <taxon>Pseudomonadota</taxon>
        <taxon>Alphaproteobacteria</taxon>
        <taxon>Rhodobacterales</taxon>
        <taxon>Paracoccaceae</taxon>
        <taxon>Pseudooceanicola</taxon>
    </lineage>
</organism>